<accession>A0A124GNS1</accession>
<geneLocation type="mitochondrion" evidence="1"/>
<sequence length="64" mass="7525">MAILLLLKLLFCYYLLGRFRSILLIGRVRLITLTAAPSPRFFNARQAPVNESIFRRLRYNPTQK</sequence>
<dbReference type="EMBL" id="LKAM01000002">
    <property type="protein sequence ID" value="KUM49688.1"/>
    <property type="molecule type" value="Genomic_DNA"/>
</dbReference>
<comment type="caution">
    <text evidence="1">The sequence shown here is derived from an EMBL/GenBank/DDBJ whole genome shotgun (WGS) entry which is preliminary data.</text>
</comment>
<reference evidence="1" key="1">
    <citation type="journal article" date="2015" name="Genome Biol. Evol.">
        <title>Organellar Genomes of White Spruce (Picea glauca): Assembly and Annotation.</title>
        <authorList>
            <person name="Jackman S.D."/>
            <person name="Warren R.L."/>
            <person name="Gibb E.A."/>
            <person name="Vandervalk B.P."/>
            <person name="Mohamadi H."/>
            <person name="Chu J."/>
            <person name="Raymond A."/>
            <person name="Pleasance S."/>
            <person name="Coope R."/>
            <person name="Wildung M.R."/>
            <person name="Ritland C.E."/>
            <person name="Bousquet J."/>
            <person name="Jones S.J."/>
            <person name="Bohlmann J."/>
            <person name="Birol I."/>
        </authorList>
    </citation>
    <scope>NUCLEOTIDE SEQUENCE [LARGE SCALE GENOMIC DNA]</scope>
    <source>
        <tissue evidence="1">Flushing bud</tissue>
    </source>
</reference>
<evidence type="ECO:0000313" key="1">
    <source>
        <dbReference type="EMBL" id="KUM49688.1"/>
    </source>
</evidence>
<dbReference type="AlphaFoldDB" id="A0A124GNS1"/>
<name>A0A124GNS1_PICGL</name>
<gene>
    <name evidence="1" type="ORF">ABT39_MTgene2915</name>
</gene>
<organism evidence="1">
    <name type="scientific">Picea glauca</name>
    <name type="common">White spruce</name>
    <name type="synonym">Pinus glauca</name>
    <dbReference type="NCBI Taxonomy" id="3330"/>
    <lineage>
        <taxon>Eukaryota</taxon>
        <taxon>Viridiplantae</taxon>
        <taxon>Streptophyta</taxon>
        <taxon>Embryophyta</taxon>
        <taxon>Tracheophyta</taxon>
        <taxon>Spermatophyta</taxon>
        <taxon>Pinopsida</taxon>
        <taxon>Pinidae</taxon>
        <taxon>Conifers I</taxon>
        <taxon>Pinales</taxon>
        <taxon>Pinaceae</taxon>
        <taxon>Picea</taxon>
    </lineage>
</organism>
<protein>
    <submittedName>
        <fullName evidence="1">Uncharacterized protein</fullName>
    </submittedName>
</protein>
<keyword evidence="1" id="KW-0496">Mitochondrion</keyword>
<proteinExistence type="predicted"/>